<dbReference type="GO" id="GO:0030288">
    <property type="term" value="C:outer membrane-bounded periplasmic space"/>
    <property type="evidence" value="ECO:0007669"/>
    <property type="project" value="TreeGrafter"/>
</dbReference>
<dbReference type="SUPFAM" id="SSF53187">
    <property type="entry name" value="Zn-dependent exopeptidases"/>
    <property type="match status" value="1"/>
</dbReference>
<dbReference type="PANTHER" id="PTHR30404:SF8">
    <property type="entry name" value="AUTOLYSIN PH-RELATED"/>
    <property type="match status" value="1"/>
</dbReference>
<organism evidence="3 4">
    <name type="scientific">Enterococcus saccharolyticus 30_1</name>
    <dbReference type="NCBI Taxonomy" id="742813"/>
    <lineage>
        <taxon>Bacteria</taxon>
        <taxon>Bacillati</taxon>
        <taxon>Bacillota</taxon>
        <taxon>Bacilli</taxon>
        <taxon>Lactobacillales</taxon>
        <taxon>Enterococcaceae</taxon>
        <taxon>Enterococcus</taxon>
    </lineage>
</organism>
<dbReference type="AlphaFoldDB" id="A0AA87FGZ6"/>
<protein>
    <recommendedName>
        <fullName evidence="2">MurNAc-LAA domain-containing protein</fullName>
    </recommendedName>
</protein>
<dbReference type="Proteomes" id="UP000004393">
    <property type="component" value="Unassembled WGS sequence"/>
</dbReference>
<sequence>MTIQSVHAGHGGKKNGNAWTDPGAVGNGYKEADVARTITDLMVKKTGAKNVTDNTSSTSNGIINNVAANINKCADGWQISNHLNAFNGKATGVEVLYGSASNKATAAKVSAAIAKTLGLVDRGVKDGSWLGIARNSGAGKKVLLIEWGFIDNKKDMQALMAKMEKAVDAALAVFGYATNSSNNNAAANKPSTSTTSFKVGDKVKIVDALYKDCTGAGRSTASRGKTGTIKRVVSGNKPYLIDSLGWAHKNDIQLVTTSNATHKVGDTVTVQSFATNYQTGQKIPNWVKGQKYRIKQAKSVNQSKSKKAYLLDSVNSWFLEQDVK</sequence>
<evidence type="ECO:0000259" key="2">
    <source>
        <dbReference type="SMART" id="SM00646"/>
    </source>
</evidence>
<feature type="region of interest" description="Disordered" evidence="1">
    <location>
        <begin position="1"/>
        <end position="26"/>
    </location>
</feature>
<evidence type="ECO:0000256" key="1">
    <source>
        <dbReference type="SAM" id="MobiDB-lite"/>
    </source>
</evidence>
<accession>A0AA87FGZ6</accession>
<dbReference type="GO" id="GO:0009253">
    <property type="term" value="P:peptidoglycan catabolic process"/>
    <property type="evidence" value="ECO:0007669"/>
    <property type="project" value="InterPro"/>
</dbReference>
<dbReference type="Pfam" id="PF01520">
    <property type="entry name" value="Amidase_3"/>
    <property type="match status" value="1"/>
</dbReference>
<keyword evidence="4" id="KW-1185">Reference proteome</keyword>
<proteinExistence type="predicted"/>
<name>A0AA87FGZ6_9ENTE</name>
<dbReference type="GO" id="GO:0008745">
    <property type="term" value="F:N-acetylmuramoyl-L-alanine amidase activity"/>
    <property type="evidence" value="ECO:0007669"/>
    <property type="project" value="InterPro"/>
</dbReference>
<evidence type="ECO:0000313" key="3">
    <source>
        <dbReference type="EMBL" id="EHG28449.1"/>
    </source>
</evidence>
<evidence type="ECO:0000313" key="4">
    <source>
        <dbReference type="Proteomes" id="UP000004393"/>
    </source>
</evidence>
<gene>
    <name evidence="3" type="ORF">HMPREF9478_01850</name>
</gene>
<dbReference type="InterPro" id="IPR002508">
    <property type="entry name" value="MurNAc-LAA_cat"/>
</dbReference>
<dbReference type="SMART" id="SM00646">
    <property type="entry name" value="Ami_3"/>
    <property type="match status" value="1"/>
</dbReference>
<dbReference type="CDD" id="cd02696">
    <property type="entry name" value="MurNAc-LAA"/>
    <property type="match status" value="1"/>
</dbReference>
<dbReference type="PANTHER" id="PTHR30404">
    <property type="entry name" value="N-ACETYLMURAMOYL-L-ALANINE AMIDASE"/>
    <property type="match status" value="1"/>
</dbReference>
<reference evidence="3 4" key="1">
    <citation type="submission" date="2011-10" db="EMBL/GenBank/DDBJ databases">
        <title>The Genome Sequence of Enterococcus saccharolyticus 30_1.</title>
        <authorList>
            <consortium name="The Broad Institute Genome Sequencing Platform"/>
            <person name="Earl A."/>
            <person name="Ward D."/>
            <person name="Feldgarden M."/>
            <person name="Gevers D."/>
            <person name="Daigneault M."/>
            <person name="Strauss J."/>
            <person name="Allen-Vercoe E."/>
            <person name="Young S.K."/>
            <person name="Zeng Q."/>
            <person name="Gargeya S."/>
            <person name="Fitzgerald M."/>
            <person name="Haas B."/>
            <person name="Abouelleil A."/>
            <person name="Alvarado L."/>
            <person name="Arachchi H.M."/>
            <person name="Berlin A."/>
            <person name="Brown A."/>
            <person name="Chapman S.B."/>
            <person name="Chen Z."/>
            <person name="Dunbar C."/>
            <person name="Freedman E."/>
            <person name="Gearin G."/>
            <person name="Gellesch M."/>
            <person name="Goldberg J."/>
            <person name="Griggs A."/>
            <person name="Gujja S."/>
            <person name="Heiman D."/>
            <person name="Howarth C."/>
            <person name="Larson L."/>
            <person name="Lui A."/>
            <person name="MacDonald P.J.P."/>
            <person name="Montmayeur A."/>
            <person name="Murphy C."/>
            <person name="Neiman D."/>
            <person name="Pearson M."/>
            <person name="Priest M."/>
            <person name="Roberts A."/>
            <person name="Saif S."/>
            <person name="Shea T."/>
            <person name="Shenoy N."/>
            <person name="Sisk P."/>
            <person name="Stolte C."/>
            <person name="Sykes S."/>
            <person name="Wortman J."/>
            <person name="Nusbaum C."/>
            <person name="Birren B."/>
        </authorList>
    </citation>
    <scope>NUCLEOTIDE SEQUENCE [LARGE SCALE GENOMIC DNA]</scope>
    <source>
        <strain evidence="3 4">30_1</strain>
    </source>
</reference>
<dbReference type="RefSeq" id="WP_005472081.1">
    <property type="nucleotide sequence ID" value="NZ_JH376940.1"/>
</dbReference>
<dbReference type="EMBL" id="ADLY01000037">
    <property type="protein sequence ID" value="EHG28449.1"/>
    <property type="molecule type" value="Genomic_DNA"/>
</dbReference>
<comment type="caution">
    <text evidence="3">The sequence shown here is derived from an EMBL/GenBank/DDBJ whole genome shotgun (WGS) entry which is preliminary data.</text>
</comment>
<feature type="domain" description="MurNAc-LAA" evidence="2">
    <location>
        <begin position="66"/>
        <end position="172"/>
    </location>
</feature>
<dbReference type="InterPro" id="IPR050695">
    <property type="entry name" value="N-acetylmuramoyl_amidase_3"/>
</dbReference>
<dbReference type="Gene3D" id="3.40.630.40">
    <property type="entry name" value="Zn-dependent exopeptidases"/>
    <property type="match status" value="1"/>
</dbReference>